<dbReference type="Gene3D" id="3.40.50.2000">
    <property type="entry name" value="Glycogen Phosphorylase B"/>
    <property type="match status" value="2"/>
</dbReference>
<dbReference type="PANTHER" id="PTHR12526">
    <property type="entry name" value="GLYCOSYLTRANSFERASE"/>
    <property type="match status" value="1"/>
</dbReference>
<evidence type="ECO:0000259" key="1">
    <source>
        <dbReference type="Pfam" id="PF00534"/>
    </source>
</evidence>
<accession>A0ABT7HA92</accession>
<gene>
    <name evidence="2" type="ORF">QQF73_06590</name>
</gene>
<dbReference type="EC" id="2.4.-.-" evidence="2"/>
<evidence type="ECO:0000313" key="2">
    <source>
        <dbReference type="EMBL" id="MDK9557291.1"/>
    </source>
</evidence>
<dbReference type="EMBL" id="JASSQD010000001">
    <property type="protein sequence ID" value="MDK9557291.1"/>
    <property type="molecule type" value="Genomic_DNA"/>
</dbReference>
<name>A0ABT7HA92_9GAMM</name>
<protein>
    <submittedName>
        <fullName evidence="2">Glycosyltransferase family 4 protein</fullName>
        <ecNumber evidence="2">2.4.-.-</ecNumber>
    </submittedName>
</protein>
<dbReference type="CDD" id="cd03801">
    <property type="entry name" value="GT4_PimA-like"/>
    <property type="match status" value="1"/>
</dbReference>
<proteinExistence type="predicted"/>
<dbReference type="InterPro" id="IPR001296">
    <property type="entry name" value="Glyco_trans_1"/>
</dbReference>
<dbReference type="Proteomes" id="UP001223547">
    <property type="component" value="Unassembled WGS sequence"/>
</dbReference>
<dbReference type="GO" id="GO:0016757">
    <property type="term" value="F:glycosyltransferase activity"/>
    <property type="evidence" value="ECO:0007669"/>
    <property type="project" value="UniProtKB-KW"/>
</dbReference>
<sequence length="359" mass="40714">MARWNIGYDSMSSKVLINLPSLALPGGVSNHYRGLQPYWRQEVFYNFTGGRHGLPGPIVLIFDYIKFLFLCITRRYKTVVLNPSLGRTAILRDAMFLRLAKFFRLKVIVFFHGWDPAMEKIINSNPDFFRRKFGRANSFIVLASEFSDKLNSWGLERPVYLSTTKVYDRLVEGFDIERKVYGKTILFLARLEPNKGILLALDAFSKVLVTIPDARFVVAGSGSARESAIEFVRSRSIPNVEFLGNVSGGTLVKTFRTSDIYLLPTMHGEGMPTSVLEAMAFGLPVVTRPVGGLKDFFQDEKMGFSSDSLESQFYADALIKLLSAPEKMKKIGRFNHDYAKEHFLASKVARQLEEIMERD</sequence>
<keyword evidence="2" id="KW-0808">Transferase</keyword>
<dbReference type="Pfam" id="PF00534">
    <property type="entry name" value="Glycos_transf_1"/>
    <property type="match status" value="1"/>
</dbReference>
<dbReference type="SUPFAM" id="SSF53756">
    <property type="entry name" value="UDP-Glycosyltransferase/glycogen phosphorylase"/>
    <property type="match status" value="1"/>
</dbReference>
<evidence type="ECO:0000313" key="3">
    <source>
        <dbReference type="Proteomes" id="UP001223547"/>
    </source>
</evidence>
<dbReference type="RefSeq" id="WP_285367682.1">
    <property type="nucleotide sequence ID" value="NZ_JASSQD010000001.1"/>
</dbReference>
<feature type="domain" description="Glycosyl transferase family 1" evidence="1">
    <location>
        <begin position="182"/>
        <end position="333"/>
    </location>
</feature>
<reference evidence="2 3" key="1">
    <citation type="submission" date="2023-05" db="EMBL/GenBank/DDBJ databases">
        <title>Marinobacter albus sp. nov., a marine bacterium isolated from sand in a coastal intertidal zone of huludao.</title>
        <authorList>
            <person name="Deng T."/>
        </authorList>
    </citation>
    <scope>NUCLEOTIDE SEQUENCE [LARGE SCALE GENOMIC DNA]</scope>
    <source>
        <strain evidence="2 3">M216</strain>
    </source>
</reference>
<organism evidence="2 3">
    <name type="scientific">Marinobacter albus</name>
    <dbReference type="NCBI Taxonomy" id="3030833"/>
    <lineage>
        <taxon>Bacteria</taxon>
        <taxon>Pseudomonadati</taxon>
        <taxon>Pseudomonadota</taxon>
        <taxon>Gammaproteobacteria</taxon>
        <taxon>Pseudomonadales</taxon>
        <taxon>Marinobacteraceae</taxon>
        <taxon>Marinobacter</taxon>
    </lineage>
</organism>
<keyword evidence="2" id="KW-0328">Glycosyltransferase</keyword>
<dbReference type="PANTHER" id="PTHR12526:SF630">
    <property type="entry name" value="GLYCOSYLTRANSFERASE"/>
    <property type="match status" value="1"/>
</dbReference>
<comment type="caution">
    <text evidence="2">The sequence shown here is derived from an EMBL/GenBank/DDBJ whole genome shotgun (WGS) entry which is preliminary data.</text>
</comment>
<keyword evidence="3" id="KW-1185">Reference proteome</keyword>